<sequence>MQGFESYRTLADITSKIQNTNEITQSLSTKASQDINEELSLKTLTKIKKMSKKNNKLSKNIKDQIYVFKEASKILVDTSIEHSSKIGYLADELSFVRKTIVDGNDSQNPPGPQRSSGLNKKLRKLRELYQHVTDTNTKIIESQKQIFEKELENIELRKRLERVEESISMFMSEKEQRCNCIIL</sequence>
<organism evidence="1 2">
    <name type="scientific">Stentor coeruleus</name>
    <dbReference type="NCBI Taxonomy" id="5963"/>
    <lineage>
        <taxon>Eukaryota</taxon>
        <taxon>Sar</taxon>
        <taxon>Alveolata</taxon>
        <taxon>Ciliophora</taxon>
        <taxon>Postciliodesmatophora</taxon>
        <taxon>Heterotrichea</taxon>
        <taxon>Heterotrichida</taxon>
        <taxon>Stentoridae</taxon>
        <taxon>Stentor</taxon>
    </lineage>
</organism>
<dbReference type="AlphaFoldDB" id="A0A1R2B857"/>
<gene>
    <name evidence="1" type="ORF">SteCoe_28435</name>
</gene>
<keyword evidence="2" id="KW-1185">Reference proteome</keyword>
<evidence type="ECO:0000313" key="2">
    <source>
        <dbReference type="Proteomes" id="UP000187209"/>
    </source>
</evidence>
<name>A0A1R2B857_9CILI</name>
<reference evidence="1 2" key="1">
    <citation type="submission" date="2016-11" db="EMBL/GenBank/DDBJ databases">
        <title>The macronuclear genome of Stentor coeruleus: a giant cell with tiny introns.</title>
        <authorList>
            <person name="Slabodnick M."/>
            <person name="Ruby J.G."/>
            <person name="Reiff S.B."/>
            <person name="Swart E.C."/>
            <person name="Gosai S."/>
            <person name="Prabakaran S."/>
            <person name="Witkowska E."/>
            <person name="Larue G.E."/>
            <person name="Fisher S."/>
            <person name="Freeman R.M."/>
            <person name="Gunawardena J."/>
            <person name="Chu W."/>
            <person name="Stover N.A."/>
            <person name="Gregory B.D."/>
            <person name="Nowacki M."/>
            <person name="Derisi J."/>
            <person name="Roy S.W."/>
            <person name="Marshall W.F."/>
            <person name="Sood P."/>
        </authorList>
    </citation>
    <scope>NUCLEOTIDE SEQUENCE [LARGE SCALE GENOMIC DNA]</scope>
    <source>
        <strain evidence="1">WM001</strain>
    </source>
</reference>
<proteinExistence type="predicted"/>
<dbReference type="EMBL" id="MPUH01000857">
    <property type="protein sequence ID" value="OMJ72983.1"/>
    <property type="molecule type" value="Genomic_DNA"/>
</dbReference>
<comment type="caution">
    <text evidence="1">The sequence shown here is derived from an EMBL/GenBank/DDBJ whole genome shotgun (WGS) entry which is preliminary data.</text>
</comment>
<evidence type="ECO:0000313" key="1">
    <source>
        <dbReference type="EMBL" id="OMJ72983.1"/>
    </source>
</evidence>
<accession>A0A1R2B857</accession>
<protein>
    <submittedName>
        <fullName evidence="1">Uncharacterized protein</fullName>
    </submittedName>
</protein>
<dbReference type="Proteomes" id="UP000187209">
    <property type="component" value="Unassembled WGS sequence"/>
</dbReference>